<organism evidence="1 2">
    <name type="scientific">Vibrio parahaemolyticus</name>
    <dbReference type="NCBI Taxonomy" id="670"/>
    <lineage>
        <taxon>Bacteria</taxon>
        <taxon>Pseudomonadati</taxon>
        <taxon>Pseudomonadota</taxon>
        <taxon>Gammaproteobacteria</taxon>
        <taxon>Vibrionales</taxon>
        <taxon>Vibrionaceae</taxon>
        <taxon>Vibrio</taxon>
    </lineage>
</organism>
<accession>A0AA46UQU4</accession>
<evidence type="ECO:0000313" key="2">
    <source>
        <dbReference type="Proteomes" id="UP001163036"/>
    </source>
</evidence>
<dbReference type="AlphaFoldDB" id="A0AA46UQU4"/>
<keyword evidence="1" id="KW-0614">Plasmid</keyword>
<sequence>MTTLTSKMKQDAKNAAQIEGLSFKYSPAYDVNDFEATEPKSHRVMCKGNKTNNKWVWLGATDEPHEFESEKQAKLFIKEIKSQIKQEA</sequence>
<evidence type="ECO:0000313" key="1">
    <source>
        <dbReference type="EMBL" id="UYV29924.1"/>
    </source>
</evidence>
<dbReference type="Proteomes" id="UP001163036">
    <property type="component" value="Plasmid pVP-16-VB00198-1"/>
</dbReference>
<reference evidence="1" key="1">
    <citation type="submission" date="2022-05" db="EMBL/GenBank/DDBJ databases">
        <title>Megaplasmid of Vibrio parahaemolyticus.</title>
        <authorList>
            <person name="Strauch E."/>
            <person name="Borowiak M."/>
        </authorList>
    </citation>
    <scope>NUCLEOTIDE SEQUENCE</scope>
    <source>
        <strain evidence="1">16-VB00198</strain>
        <plasmid evidence="1">pVP-16-VB00198-1</plasmid>
    </source>
</reference>
<name>A0AA46UQU4_VIBPH</name>
<dbReference type="RefSeq" id="WP_054389261.1">
    <property type="nucleotide sequence ID" value="NZ_CP062152.1"/>
</dbReference>
<protein>
    <submittedName>
        <fullName evidence="1">Uncharacterized protein</fullName>
    </submittedName>
</protein>
<dbReference type="EMBL" id="CP097357">
    <property type="protein sequence ID" value="UYV29924.1"/>
    <property type="molecule type" value="Genomic_DNA"/>
</dbReference>
<gene>
    <name evidence="1" type="ORF">M5598_28480</name>
</gene>
<proteinExistence type="predicted"/>
<geneLocation type="plasmid" evidence="1 2">
    <name>pVP-16-VB00198-1</name>
</geneLocation>